<comment type="caution">
    <text evidence="1">The sequence shown here is derived from an EMBL/GenBank/DDBJ whole genome shotgun (WGS) entry which is preliminary data.</text>
</comment>
<name>A0A6B0YTD1_9CHLR</name>
<evidence type="ECO:0000313" key="1">
    <source>
        <dbReference type="EMBL" id="MXY92992.1"/>
    </source>
</evidence>
<organism evidence="1">
    <name type="scientific">Caldilineaceae bacterium SB0664_bin_27</name>
    <dbReference type="NCBI Taxonomy" id="2605260"/>
    <lineage>
        <taxon>Bacteria</taxon>
        <taxon>Bacillati</taxon>
        <taxon>Chloroflexota</taxon>
        <taxon>Caldilineae</taxon>
        <taxon>Caldilineales</taxon>
        <taxon>Caldilineaceae</taxon>
    </lineage>
</organism>
<sequence>MKAMLYLDQVAEPVAVLDEVKIVEFGSDNHPEGDRIRIYYHTNNLNATKTMVELHRDRKMTIRLEDGRSAPALITHASLDAKGQFVGVLRVLGPLA</sequence>
<accession>A0A6B0YTD1</accession>
<gene>
    <name evidence="1" type="ORF">F4Y42_06025</name>
</gene>
<dbReference type="EMBL" id="VXRG01000052">
    <property type="protein sequence ID" value="MXY92992.1"/>
    <property type="molecule type" value="Genomic_DNA"/>
</dbReference>
<protein>
    <submittedName>
        <fullName evidence="1">Uncharacterized protein</fullName>
    </submittedName>
</protein>
<reference evidence="1" key="1">
    <citation type="submission" date="2019-09" db="EMBL/GenBank/DDBJ databases">
        <title>Characterisation of the sponge microbiome using genome-centric metagenomics.</title>
        <authorList>
            <person name="Engelberts J.P."/>
            <person name="Robbins S.J."/>
            <person name="De Goeij J.M."/>
            <person name="Aranda M."/>
            <person name="Bell S.C."/>
            <person name="Webster N.S."/>
        </authorList>
    </citation>
    <scope>NUCLEOTIDE SEQUENCE</scope>
    <source>
        <strain evidence="1">SB0664_bin_27</strain>
    </source>
</reference>
<proteinExistence type="predicted"/>
<dbReference type="AlphaFoldDB" id="A0A6B0YTD1"/>